<protein>
    <submittedName>
        <fullName evidence="1">Uncharacterized protein</fullName>
    </submittedName>
</protein>
<proteinExistence type="predicted"/>
<dbReference type="Proteomes" id="UP000320431">
    <property type="component" value="Unassembled WGS sequence"/>
</dbReference>
<dbReference type="RefSeq" id="WP_141481747.1">
    <property type="nucleotide sequence ID" value="NZ_VICD02000086.1"/>
</dbReference>
<evidence type="ECO:0000313" key="1">
    <source>
        <dbReference type="EMBL" id="KAB8193916.1"/>
    </source>
</evidence>
<accession>A0A508AYH3</accession>
<name>A0A508AYH3_9GAMM</name>
<dbReference type="AlphaFoldDB" id="A0A508AYH3"/>
<organism evidence="1 2">
    <name type="scientific">Marilutibacter maris</name>
    <dbReference type="NCBI Taxonomy" id="1605891"/>
    <lineage>
        <taxon>Bacteria</taxon>
        <taxon>Pseudomonadati</taxon>
        <taxon>Pseudomonadota</taxon>
        <taxon>Gammaproteobacteria</taxon>
        <taxon>Lysobacterales</taxon>
        <taxon>Lysobacteraceae</taxon>
        <taxon>Marilutibacter</taxon>
    </lineage>
</organism>
<comment type="caution">
    <text evidence="1">The sequence shown here is derived from an EMBL/GenBank/DDBJ whole genome shotgun (WGS) entry which is preliminary data.</text>
</comment>
<gene>
    <name evidence="1" type="ORF">FKV24_006140</name>
</gene>
<evidence type="ECO:0000313" key="2">
    <source>
        <dbReference type="Proteomes" id="UP000320431"/>
    </source>
</evidence>
<sequence length="89" mass="9890">MNLPLFSRVCGWRLQRVGHPFGLFGLLALAASTTARAWPAGARERDAPEVSNIAPPVRCTVEPGRRTDMIRKNSICPWFDNTKEAARRG</sequence>
<reference evidence="1 2" key="1">
    <citation type="submission" date="2019-10" db="EMBL/GenBank/DDBJ databases">
        <title>Lysobacter alkalisoli sp. nov., isolated from saline-alkaline soil.</title>
        <authorList>
            <person name="Sun J.-Q."/>
        </authorList>
    </citation>
    <scope>NUCLEOTIDE SEQUENCE [LARGE SCALE GENOMIC DNA]</scope>
    <source>
        <strain evidence="1 2">KCTC 42381</strain>
    </source>
</reference>
<dbReference type="EMBL" id="VICD02000086">
    <property type="protein sequence ID" value="KAB8193916.1"/>
    <property type="molecule type" value="Genomic_DNA"/>
</dbReference>